<evidence type="ECO:0000313" key="2">
    <source>
        <dbReference type="EMBL" id="EPS57716.1"/>
    </source>
</evidence>
<dbReference type="EMBL" id="AUSU01009918">
    <property type="protein sequence ID" value="EPS57716.1"/>
    <property type="molecule type" value="Genomic_DNA"/>
</dbReference>
<comment type="caution">
    <text evidence="2">The sequence shown here is derived from an EMBL/GenBank/DDBJ whole genome shotgun (WGS) entry which is preliminary data.</text>
</comment>
<organism evidence="2 3">
    <name type="scientific">Genlisea aurea</name>
    <dbReference type="NCBI Taxonomy" id="192259"/>
    <lineage>
        <taxon>Eukaryota</taxon>
        <taxon>Viridiplantae</taxon>
        <taxon>Streptophyta</taxon>
        <taxon>Embryophyta</taxon>
        <taxon>Tracheophyta</taxon>
        <taxon>Spermatophyta</taxon>
        <taxon>Magnoliopsida</taxon>
        <taxon>eudicotyledons</taxon>
        <taxon>Gunneridae</taxon>
        <taxon>Pentapetalae</taxon>
        <taxon>asterids</taxon>
        <taxon>lamiids</taxon>
        <taxon>Lamiales</taxon>
        <taxon>Lentibulariaceae</taxon>
        <taxon>Genlisea</taxon>
    </lineage>
</organism>
<proteinExistence type="predicted"/>
<dbReference type="OrthoDB" id="339325at2759"/>
<dbReference type="Pfam" id="PF14381">
    <property type="entry name" value="EDR1_CTR1_ARMC3_pept"/>
    <property type="match status" value="1"/>
</dbReference>
<dbReference type="Proteomes" id="UP000015453">
    <property type="component" value="Unassembled WGS sequence"/>
</dbReference>
<evidence type="ECO:0000313" key="3">
    <source>
        <dbReference type="Proteomes" id="UP000015453"/>
    </source>
</evidence>
<dbReference type="InterPro" id="IPR055164">
    <property type="entry name" value="EDR1/CTR1/ARMC3-like_pept-like"/>
</dbReference>
<name>S8BZS1_9LAMI</name>
<sequence length="344" mass="37611">MELTGRRGNYTLLSQVPVDPLYESSQSRFAGTSSPLQQQQQYYYHESQSVDRSRLKADRGASADWDLIDQRMISAQPLNRFVLQRQSSGSSFGESSISGDYFGTSDVGAVHLNDVSGAELRAKAAELSSDGGGGSSSSKSWAQQTEESYQLQLALTLRLSSDATCANDPNFLEPLVDDPSAASGFSEDLSLRFWVNGSMSYFDKPLNGFYSIHGMDPYVWAVCSDFQESGKIPSLESLKAVDPVIMPSVEVISVDNRVDPSLRELQNRICTLSSSSVDMEEVVQQLSNLVCNHMGGSASNGEDELFAIWKESSDDLKYCLGSIVLPIGSLCVGLCRHRSLLFKV</sequence>
<keyword evidence="3" id="KW-1185">Reference proteome</keyword>
<protein>
    <recommendedName>
        <fullName evidence="1">EDR1/CTR1/ARMC3-like peptidase-like domain-containing protein</fullName>
    </recommendedName>
</protein>
<reference evidence="2 3" key="1">
    <citation type="journal article" date="2013" name="BMC Genomics">
        <title>The miniature genome of a carnivorous plant Genlisea aurea contains a low number of genes and short non-coding sequences.</title>
        <authorList>
            <person name="Leushkin E.V."/>
            <person name="Sutormin R.A."/>
            <person name="Nabieva E.R."/>
            <person name="Penin A.A."/>
            <person name="Kondrashov A.S."/>
            <person name="Logacheva M.D."/>
        </authorList>
    </citation>
    <scope>NUCLEOTIDE SEQUENCE [LARGE SCALE GENOMIC DNA]</scope>
</reference>
<evidence type="ECO:0000259" key="1">
    <source>
        <dbReference type="Pfam" id="PF14381"/>
    </source>
</evidence>
<accession>S8BZS1</accession>
<gene>
    <name evidence="2" type="ORF">M569_17100</name>
</gene>
<dbReference type="AlphaFoldDB" id="S8BZS1"/>
<feature type="domain" description="EDR1/CTR1/ARMC3-like peptidase-like" evidence="1">
    <location>
        <begin position="187"/>
        <end position="344"/>
    </location>
</feature>
<feature type="non-terminal residue" evidence="2">
    <location>
        <position position="344"/>
    </location>
</feature>